<evidence type="ECO:0000256" key="1">
    <source>
        <dbReference type="ARBA" id="ARBA00004167"/>
    </source>
</evidence>
<keyword evidence="3 6" id="KW-1133">Transmembrane helix</keyword>
<accession>A0A7M7PC25</accession>
<dbReference type="OrthoDB" id="10251508at2759"/>
<feature type="region of interest" description="Disordered" evidence="5">
    <location>
        <begin position="468"/>
        <end position="490"/>
    </location>
</feature>
<dbReference type="Proteomes" id="UP000007110">
    <property type="component" value="Unassembled WGS sequence"/>
</dbReference>
<dbReference type="EnsemblMetazoa" id="XM_030992340">
    <property type="protein sequence ID" value="XP_030848200"/>
    <property type="gene ID" value="LOC578923"/>
</dbReference>
<dbReference type="KEGG" id="spu:578923"/>
<dbReference type="GO" id="GO:0050290">
    <property type="term" value="F:sphingomyelin phosphodiesterase D activity"/>
    <property type="evidence" value="ECO:0000318"/>
    <property type="project" value="GO_Central"/>
</dbReference>
<keyword evidence="4 6" id="KW-0472">Membrane</keyword>
<dbReference type="OMA" id="EERGKIH"/>
<evidence type="ECO:0000313" key="7">
    <source>
        <dbReference type="EnsemblMetazoa" id="XP_030848200"/>
    </source>
</evidence>
<reference evidence="7" key="2">
    <citation type="submission" date="2021-01" db="UniProtKB">
        <authorList>
            <consortium name="EnsemblMetazoa"/>
        </authorList>
    </citation>
    <scope>IDENTIFICATION</scope>
</reference>
<proteinExistence type="predicted"/>
<dbReference type="FunCoup" id="A0A7M7PC25">
    <property type="interactions" value="1789"/>
</dbReference>
<name>A0A7M7PC25_STRPU</name>
<dbReference type="InParanoid" id="A0A7M7PC25"/>
<dbReference type="PANTHER" id="PTHR12988">
    <property type="entry name" value="SPHINGOMYELIN PHOSPHODIESTERASE 4"/>
    <property type="match status" value="1"/>
</dbReference>
<evidence type="ECO:0000256" key="5">
    <source>
        <dbReference type="SAM" id="MobiDB-lite"/>
    </source>
</evidence>
<keyword evidence="8" id="KW-1185">Reference proteome</keyword>
<reference evidence="8" key="1">
    <citation type="submission" date="2015-02" db="EMBL/GenBank/DDBJ databases">
        <title>Genome sequencing for Strongylocentrotus purpuratus.</title>
        <authorList>
            <person name="Murali S."/>
            <person name="Liu Y."/>
            <person name="Vee V."/>
            <person name="English A."/>
            <person name="Wang M."/>
            <person name="Skinner E."/>
            <person name="Han Y."/>
            <person name="Muzny D.M."/>
            <person name="Worley K.C."/>
            <person name="Gibbs R.A."/>
        </authorList>
    </citation>
    <scope>NUCLEOTIDE SEQUENCE</scope>
</reference>
<feature type="transmembrane region" description="Helical" evidence="6">
    <location>
        <begin position="864"/>
        <end position="886"/>
    </location>
</feature>
<feature type="transmembrane region" description="Helical" evidence="6">
    <location>
        <begin position="839"/>
        <end position="858"/>
    </location>
</feature>
<dbReference type="AlphaFoldDB" id="A0A7M7PC25"/>
<dbReference type="GO" id="GO:0006685">
    <property type="term" value="P:sphingomyelin catabolic process"/>
    <property type="evidence" value="ECO:0000318"/>
    <property type="project" value="GO_Central"/>
</dbReference>
<dbReference type="GO" id="GO:0046475">
    <property type="term" value="P:glycerophospholipid catabolic process"/>
    <property type="evidence" value="ECO:0000318"/>
    <property type="project" value="GO_Central"/>
</dbReference>
<evidence type="ECO:0008006" key="9">
    <source>
        <dbReference type="Google" id="ProtNLM"/>
    </source>
</evidence>
<dbReference type="CTD" id="55627"/>
<feature type="region of interest" description="Disordered" evidence="5">
    <location>
        <begin position="266"/>
        <end position="298"/>
    </location>
</feature>
<feature type="compositionally biased region" description="Polar residues" evidence="5">
    <location>
        <begin position="274"/>
        <end position="283"/>
    </location>
</feature>
<feature type="compositionally biased region" description="Polar residues" evidence="5">
    <location>
        <begin position="470"/>
        <end position="488"/>
    </location>
</feature>
<evidence type="ECO:0000256" key="2">
    <source>
        <dbReference type="ARBA" id="ARBA00022692"/>
    </source>
</evidence>
<dbReference type="RefSeq" id="XP_030848200.1">
    <property type="nucleotide sequence ID" value="XM_030992340.1"/>
</dbReference>
<dbReference type="Pfam" id="PF14724">
    <property type="entry name" value="mit_SMPDase"/>
    <property type="match status" value="2"/>
</dbReference>
<comment type="subcellular location">
    <subcellularLocation>
        <location evidence="1">Membrane</location>
        <topology evidence="1">Single-pass membrane protein</topology>
    </subcellularLocation>
</comment>
<dbReference type="GO" id="GO:0046513">
    <property type="term" value="P:ceramide biosynthetic process"/>
    <property type="evidence" value="ECO:0000318"/>
    <property type="project" value="GO_Central"/>
</dbReference>
<evidence type="ECO:0000313" key="8">
    <source>
        <dbReference type="Proteomes" id="UP000007110"/>
    </source>
</evidence>
<dbReference type="GeneID" id="578923"/>
<protein>
    <recommendedName>
        <fullName evidence="9">Sphingomyelin phosphodiesterase 4</fullName>
    </recommendedName>
</protein>
<dbReference type="GO" id="GO:0016020">
    <property type="term" value="C:membrane"/>
    <property type="evidence" value="ECO:0007669"/>
    <property type="project" value="UniProtKB-SubCell"/>
</dbReference>
<dbReference type="InterPro" id="IPR024129">
    <property type="entry name" value="Sphingomy_SMPD4"/>
</dbReference>
<dbReference type="PANTHER" id="PTHR12988:SF6">
    <property type="entry name" value="SPHINGOMYELIN PHOSPHODIESTERASE 4"/>
    <property type="match status" value="1"/>
</dbReference>
<evidence type="ECO:0000256" key="6">
    <source>
        <dbReference type="SAM" id="Phobius"/>
    </source>
</evidence>
<evidence type="ECO:0000256" key="4">
    <source>
        <dbReference type="ARBA" id="ARBA00023136"/>
    </source>
</evidence>
<keyword evidence="2 6" id="KW-0812">Transmembrane</keyword>
<sequence length="911" mass="102885">MQLRLYFEKMAASMSWDRFRRGGSTSPEPTERSSSLTAQVKSLCGLHYPLRTRCFELESLIRRSSSKDLNSIYPLFLDLVFGLNGHPGWGLNTLNSLYAKDDSKHLQDFMSPSGPVFLMVYKLQSDHYLRYEFPVDKLSAPTRASLASGIVPLFYQGKLNYQSHGRAPSVVMLNAFEYFMYVFAYYLVSDRVHKTMNNWTQPQDYFYPVLLDQYLCYFLRSDGRAVPPIPVTSSAPTPAANRLSPYRLPQYGVLYHYLHSSPYGGAEGGHAHQRSPTQHQDTTLGLHHRGISSGGGGVGGAGAAPGISFQQTIQDDPQEETWRSEVLVQALTEFWLNQNSLQMTEDKSFMAQVRENFIPSPDHVRMVRILVKRLHFFVNSARPIMHQSAYQHGGESAMEELKRYILPVFVQKPLYVFLRHGFDNWPLDSSFRQILELWLSYIQPWRYVEETSRTGFYHKDIHSPLRSHLGASSGQITNPQRESASTRSFPADDDRWPRFVQENLPFYTVLFQELLPRIFHQDLSIPNNALMVYRMAKVFGQPHLSNVMKEAEEHLIDLLYHPSQPYGAGGGGGLNANPSFMSLSGSVPSSTHLPSALLAMGTRLYTHLLEVEAPGYMYRPLFDASGAATIEQLLGFITQAQTTVKTMAGPSFGDITQTIKSFFTNSLRQANHNALFDDIGPFDTRKAEVYLQSSGEFFSEIFDVPLPHPEDTMTWNVGQIGRDQHLPPDMMDGQLTPLGKFQLMNRLRSSDVCFHGDPDLQPIRTFENAALVRVLHALSCQFNDAFGDKLLEVCSQGGLLGAMARWYFNPRGSPPSHALDPAGRAPSWYRPRLSLRFLANYRTLTFLAILYLLLLFVWDITPTGFVAFLLAAALFVGFLGSLYTYLRGDVGGGEEGFARGHQHHPYHQPVD</sequence>
<organism evidence="7 8">
    <name type="scientific">Strongylocentrotus purpuratus</name>
    <name type="common">Purple sea urchin</name>
    <dbReference type="NCBI Taxonomy" id="7668"/>
    <lineage>
        <taxon>Eukaryota</taxon>
        <taxon>Metazoa</taxon>
        <taxon>Echinodermata</taxon>
        <taxon>Eleutherozoa</taxon>
        <taxon>Echinozoa</taxon>
        <taxon>Echinoidea</taxon>
        <taxon>Euechinoidea</taxon>
        <taxon>Echinacea</taxon>
        <taxon>Camarodonta</taxon>
        <taxon>Echinidea</taxon>
        <taxon>Strongylocentrotidae</taxon>
        <taxon>Strongylocentrotus</taxon>
    </lineage>
</organism>
<evidence type="ECO:0000256" key="3">
    <source>
        <dbReference type="ARBA" id="ARBA00022989"/>
    </source>
</evidence>